<proteinExistence type="predicted"/>
<comment type="caution">
    <text evidence="1">The sequence shown here is derived from an EMBL/GenBank/DDBJ whole genome shotgun (WGS) entry which is preliminary data.</text>
</comment>
<keyword evidence="2" id="KW-1185">Reference proteome</keyword>
<organism evidence="1 2">
    <name type="scientific">Cutibacterium granulosum TM11</name>
    <dbReference type="NCBI Taxonomy" id="1292373"/>
    <lineage>
        <taxon>Bacteria</taxon>
        <taxon>Bacillati</taxon>
        <taxon>Actinomycetota</taxon>
        <taxon>Actinomycetes</taxon>
        <taxon>Propionibacteriales</taxon>
        <taxon>Propionibacteriaceae</taxon>
        <taxon>Cutibacterium</taxon>
    </lineage>
</organism>
<evidence type="ECO:0000313" key="2">
    <source>
        <dbReference type="Proteomes" id="UP000053711"/>
    </source>
</evidence>
<reference evidence="1 2" key="1">
    <citation type="journal article" date="2013" name="BMC Genomics">
        <title>Comparative genomics reveals distinct host-interacting traits of three major human-associated propionibacteria.</title>
        <authorList>
            <person name="Mak T.N."/>
            <person name="Schmid M."/>
            <person name="Brzuszkiewicz E."/>
            <person name="Zeng G."/>
            <person name="Meyer R."/>
            <person name="Sfanos K.S."/>
            <person name="Brinkmann V."/>
            <person name="Meyer T.F."/>
            <person name="Bruggemann H."/>
        </authorList>
    </citation>
    <scope>NUCLEOTIDE SEQUENCE [LARGE SCALE GENOMIC DNA]</scope>
    <source>
        <strain evidence="1 2">TM11</strain>
    </source>
</reference>
<accession>A0ACB4UNH3</accession>
<keyword evidence="1" id="KW-0436">Ligase</keyword>
<gene>
    <name evidence="1" type="ORF">H640_05193</name>
</gene>
<evidence type="ECO:0000313" key="1">
    <source>
        <dbReference type="EMBL" id="ERF66353.1"/>
    </source>
</evidence>
<sequence length="550" mass="57622">MNDSVLLRPAEPIQLAWPDLLAAVGSHRVMGPHPDGVCGITLDSRQVHPGDLYVALPGTRSHGARFADQARRAGAVAILTDAQGVGLMAGQGAGSDDQGTGSDDQGINRAGTPGASGGDLAVIVVDDPRSAMAAAAARIFGDPSRSMTMFGITGTNGKTTTAFLVEAGLRAARRHPGTIGTIGYRIDGAELPSGRTTVTTPESPDLQALLRVMADRGATDVVMEVSSHALALHRVDATVFDVAAFTNLGRDHLDFHKTLDNYFEAKARLFTPQLTRTAVINVDDPRGQELTRRCAENGVQVVSTSVTVESDYQVISWTPDAQLGSRVEVRTPSGMRTMRLGIPGEYNVRNAVMALAMLEASGLSFDEVVDGLQDAQVPGRMERVPLGEGAPGVLVDFAHTPQAISSALAGAREGIQHNGNAGRVICVVGAGGDRDAAKRAPMGQAAAEEADVVVVTDDNPRTEDPASIRAAVVAGAQQVGSAEVINGGSRREAIRRALELATPRDLVCLLGKGHETGQQVGEETLPFDDRTVAAEQWAQLRSDKHSGDVA</sequence>
<dbReference type="EMBL" id="AOST01000049">
    <property type="protein sequence ID" value="ERF66353.1"/>
    <property type="molecule type" value="Genomic_DNA"/>
</dbReference>
<name>A0ACB4UNH3_9ACTN</name>
<protein>
    <submittedName>
        <fullName evidence="1">UDP-N-acetylmuramoyl-L-alanyl-D-glutamate--2, 6-diaminopimelate ligase</fullName>
    </submittedName>
</protein>
<dbReference type="Proteomes" id="UP000053711">
    <property type="component" value="Unassembled WGS sequence"/>
</dbReference>